<evidence type="ECO:0000259" key="9">
    <source>
        <dbReference type="PROSITE" id="PS50110"/>
    </source>
</evidence>
<evidence type="ECO:0000256" key="2">
    <source>
        <dbReference type="ARBA" id="ARBA00012438"/>
    </source>
</evidence>
<evidence type="ECO:0000256" key="5">
    <source>
        <dbReference type="ARBA" id="ARBA00022777"/>
    </source>
</evidence>
<evidence type="ECO:0000256" key="4">
    <source>
        <dbReference type="ARBA" id="ARBA00022679"/>
    </source>
</evidence>
<feature type="compositionally biased region" description="Polar residues" evidence="7">
    <location>
        <begin position="882"/>
        <end position="892"/>
    </location>
</feature>
<evidence type="ECO:0000256" key="7">
    <source>
        <dbReference type="SAM" id="MobiDB-lite"/>
    </source>
</evidence>
<dbReference type="InterPro" id="IPR043150">
    <property type="entry name" value="Phytochrome_PHY_sf"/>
</dbReference>
<organism evidence="10 11">
    <name type="scientific">Penicilliopsis zonata CBS 506.65</name>
    <dbReference type="NCBI Taxonomy" id="1073090"/>
    <lineage>
        <taxon>Eukaryota</taxon>
        <taxon>Fungi</taxon>
        <taxon>Dikarya</taxon>
        <taxon>Ascomycota</taxon>
        <taxon>Pezizomycotina</taxon>
        <taxon>Eurotiomycetes</taxon>
        <taxon>Eurotiomycetidae</taxon>
        <taxon>Eurotiales</taxon>
        <taxon>Aspergillaceae</taxon>
        <taxon>Penicilliopsis</taxon>
    </lineage>
</organism>
<keyword evidence="11" id="KW-1185">Reference proteome</keyword>
<gene>
    <name evidence="10" type="ORF">ASPZODRAFT_803145</name>
</gene>
<dbReference type="CDD" id="cd17546">
    <property type="entry name" value="REC_hyHK_CKI1_RcsC-like"/>
    <property type="match status" value="1"/>
</dbReference>
<feature type="compositionally biased region" description="Low complexity" evidence="7">
    <location>
        <begin position="869"/>
        <end position="881"/>
    </location>
</feature>
<dbReference type="InterPro" id="IPR003661">
    <property type="entry name" value="HisK_dim/P_dom"/>
</dbReference>
<dbReference type="SUPFAM" id="SSF55785">
    <property type="entry name" value="PYP-like sensor domain (PAS domain)"/>
    <property type="match status" value="1"/>
</dbReference>
<dbReference type="Gene3D" id="3.40.50.2300">
    <property type="match status" value="1"/>
</dbReference>
<dbReference type="SUPFAM" id="SSF52172">
    <property type="entry name" value="CheY-like"/>
    <property type="match status" value="1"/>
</dbReference>
<proteinExistence type="predicted"/>
<evidence type="ECO:0000256" key="3">
    <source>
        <dbReference type="ARBA" id="ARBA00022553"/>
    </source>
</evidence>
<dbReference type="SUPFAM" id="SSF47384">
    <property type="entry name" value="Homodimeric domain of signal transducing histidine kinase"/>
    <property type="match status" value="1"/>
</dbReference>
<dbReference type="RefSeq" id="XP_022578481.1">
    <property type="nucleotide sequence ID" value="XM_022730241.1"/>
</dbReference>
<dbReference type="EMBL" id="KV878349">
    <property type="protein sequence ID" value="OJJ43971.1"/>
    <property type="molecule type" value="Genomic_DNA"/>
</dbReference>
<dbReference type="Proteomes" id="UP000184188">
    <property type="component" value="Unassembled WGS sequence"/>
</dbReference>
<dbReference type="SUPFAM" id="SSF55874">
    <property type="entry name" value="ATPase domain of HSP90 chaperone/DNA topoisomerase II/histidine kinase"/>
    <property type="match status" value="1"/>
</dbReference>
<feature type="domain" description="Histidine kinase" evidence="8">
    <location>
        <begin position="694"/>
        <end position="933"/>
    </location>
</feature>
<feature type="compositionally biased region" description="Basic and acidic residues" evidence="7">
    <location>
        <begin position="987"/>
        <end position="1006"/>
    </location>
</feature>
<dbReference type="InterPro" id="IPR004358">
    <property type="entry name" value="Sig_transdc_His_kin-like_C"/>
</dbReference>
<dbReference type="PROSITE" id="PS50109">
    <property type="entry name" value="HIS_KIN"/>
    <property type="match status" value="1"/>
</dbReference>
<dbReference type="OrthoDB" id="2015534at2759"/>
<feature type="region of interest" description="Disordered" evidence="7">
    <location>
        <begin position="28"/>
        <end position="47"/>
    </location>
</feature>
<dbReference type="VEuPathDB" id="FungiDB:ASPZODRAFT_803145"/>
<dbReference type="AlphaFoldDB" id="A0A1L9SA09"/>
<keyword evidence="5" id="KW-0418">Kinase</keyword>
<comment type="catalytic activity">
    <reaction evidence="1">
        <text>ATP + protein L-histidine = ADP + protein N-phospho-L-histidine.</text>
        <dbReference type="EC" id="2.7.13.3"/>
    </reaction>
</comment>
<name>A0A1L9SA09_9EURO</name>
<dbReference type="Gene3D" id="3.30.450.270">
    <property type="match status" value="1"/>
</dbReference>
<evidence type="ECO:0000313" key="10">
    <source>
        <dbReference type="EMBL" id="OJJ43971.1"/>
    </source>
</evidence>
<dbReference type="SMART" id="SM00387">
    <property type="entry name" value="HATPase_c"/>
    <property type="match status" value="1"/>
</dbReference>
<feature type="region of interest" description="Disordered" evidence="7">
    <location>
        <begin position="964"/>
        <end position="1019"/>
    </location>
</feature>
<keyword evidence="3 6" id="KW-0597">Phosphoprotein</keyword>
<dbReference type="InterPro" id="IPR003594">
    <property type="entry name" value="HATPase_dom"/>
</dbReference>
<dbReference type="GO" id="GO:0000155">
    <property type="term" value="F:phosphorelay sensor kinase activity"/>
    <property type="evidence" value="ECO:0007669"/>
    <property type="project" value="InterPro"/>
</dbReference>
<dbReference type="InterPro" id="IPR036890">
    <property type="entry name" value="HATPase_C_sf"/>
</dbReference>
<dbReference type="GeneID" id="34616705"/>
<accession>A0A1L9SA09</accession>
<dbReference type="InterPro" id="IPR001789">
    <property type="entry name" value="Sig_transdc_resp-reg_receiver"/>
</dbReference>
<evidence type="ECO:0000313" key="11">
    <source>
        <dbReference type="Proteomes" id="UP000184188"/>
    </source>
</evidence>
<dbReference type="InterPro" id="IPR029016">
    <property type="entry name" value="GAF-like_dom_sf"/>
</dbReference>
<feature type="region of interest" description="Disordered" evidence="7">
    <location>
        <begin position="866"/>
        <end position="892"/>
    </location>
</feature>
<dbReference type="InterPro" id="IPR036097">
    <property type="entry name" value="HisK_dim/P_sf"/>
</dbReference>
<dbReference type="SMART" id="SM00448">
    <property type="entry name" value="REC"/>
    <property type="match status" value="1"/>
</dbReference>
<dbReference type="SMART" id="SM00388">
    <property type="entry name" value="HisKA"/>
    <property type="match status" value="1"/>
</dbReference>
<dbReference type="GO" id="GO:0005886">
    <property type="term" value="C:plasma membrane"/>
    <property type="evidence" value="ECO:0007669"/>
    <property type="project" value="TreeGrafter"/>
</dbReference>
<dbReference type="PANTHER" id="PTHR43047">
    <property type="entry name" value="TWO-COMPONENT HISTIDINE PROTEIN KINASE"/>
    <property type="match status" value="1"/>
</dbReference>
<dbReference type="Gene3D" id="1.10.287.130">
    <property type="match status" value="1"/>
</dbReference>
<evidence type="ECO:0000256" key="6">
    <source>
        <dbReference type="PROSITE-ProRule" id="PRU00169"/>
    </source>
</evidence>
<feature type="modified residue" description="4-aspartylphosphate" evidence="6">
    <location>
        <position position="1066"/>
    </location>
</feature>
<sequence length="1171" mass="129481">MSRVALHKQVLGPDLTERVFPIRSVVTLDSSSPSPQHSPTLTSPGSPILRVEEGLSGCITNAVKTLNQEFPASLDKTDELHNLDVLQAEPFQKSKEDSHGPLMVRRTSKAGLVFSGISSVNDSALCSQNPPSGDIHGGSLTGNRGLPCATETKKQYSTPLKIHCFGALVGLQETEGKLETRFASNNSKAIIGHSPAELFQMSSFLDILPQDQKELLLVHLKFVSSANWDMEENGPDFLTLTILTPAGDRKEFFCTMHAVQASPYIMLEIEPEFGPSKDQTIESQQPDSEDCSNTRNNDSYEKIQKYLEVFRDFREQPDQARFINLVSKIHQVISNVQSLDTLIDSSARIYKELTGFPIVSVCRLDDAHDLTVVAEFKDPNIDSPVLSQTTTKDFLQQNPGRRGKVDILCKQRDGVTDLVYGSSKHAQDPVDISSCYLSTEGVYPHDEGSAGLSISIKITAFDSIWGAIICQSTDPTVKVHPLIRRMCWLLSDVVSSNIARISCTAPLNSQAMVDLCPTAGFRYLQESSSPEGMLDLFDANFAALSISGETKILGKPPDAQDVLILVEYLKLKKLDTVVWSTDIRGDFQDLTHSPGFSLISGILYVPLLAEGRDFIIFFKAGSPRSKELLCNTGTQDQGEYFSAHHDSICQKGWSRVNLDTASLLSVIYRTFTETWKQKEAAMHSTQLMRLLLANAAHEFRTPLNAIINYLEIALDGPLKQETREILSTSHSASKSLVYIINDLLDLTHAENGKTLIKDEIFNLSETIREAMNIFGAEAGQKNIKLQIVEHTRLPLVLGDQRRVRQVITNMISNAIHYTSSGAVTIESTVIPGHGDPNYMGIEVAIHDTGSGMPQETVEALFCELEQVETPSTSPQSQDSTPGNTADTPSDSKNVLGLGLALVARIVHNMDGQLTVKSEEGKGSCFRIRLNFPVPEGENLDEIILEAGSPHIESKVLCEDYTLKEQENQPPTAEKKKPGISTTQLESSPEKRTRDSPERDEDRRKISDLPSSTGLHVLAADDDPVNSTILRKRLEKFGHTVHMTGNGKECASVHREHPGRFDAILMDLQMPIVDGVSSTKMIRELEAEAREKAAGRSPGRRIPIFAVSASLSEKDRELYMATGFDGWMMKPIDFHRANHLLKGVRQVDVRDHCIYQPGQWESGGWFERHDLL</sequence>
<dbReference type="InterPro" id="IPR035965">
    <property type="entry name" value="PAS-like_dom_sf"/>
</dbReference>
<dbReference type="GO" id="GO:0009927">
    <property type="term" value="F:histidine phosphotransfer kinase activity"/>
    <property type="evidence" value="ECO:0007669"/>
    <property type="project" value="TreeGrafter"/>
</dbReference>
<feature type="compositionally biased region" description="Polar residues" evidence="7">
    <location>
        <begin position="277"/>
        <end position="297"/>
    </location>
</feature>
<dbReference type="SUPFAM" id="SSF55781">
    <property type="entry name" value="GAF domain-like"/>
    <property type="match status" value="2"/>
</dbReference>
<feature type="compositionally biased region" description="Basic and acidic residues" evidence="7">
    <location>
        <begin position="964"/>
        <end position="976"/>
    </location>
</feature>
<feature type="region of interest" description="Disordered" evidence="7">
    <location>
        <begin position="275"/>
        <end position="297"/>
    </location>
</feature>
<dbReference type="InterPro" id="IPR011006">
    <property type="entry name" value="CheY-like_superfamily"/>
</dbReference>
<protein>
    <recommendedName>
        <fullName evidence="2">histidine kinase</fullName>
        <ecNumber evidence="2">2.7.13.3</ecNumber>
    </recommendedName>
</protein>
<evidence type="ECO:0000256" key="1">
    <source>
        <dbReference type="ARBA" id="ARBA00000085"/>
    </source>
</evidence>
<dbReference type="Pfam" id="PF00512">
    <property type="entry name" value="HisKA"/>
    <property type="match status" value="1"/>
</dbReference>
<dbReference type="PRINTS" id="PR00344">
    <property type="entry name" value="BCTRLSENSOR"/>
</dbReference>
<dbReference type="Pfam" id="PF02518">
    <property type="entry name" value="HATPase_c"/>
    <property type="match status" value="1"/>
</dbReference>
<feature type="domain" description="Response regulatory" evidence="9">
    <location>
        <begin position="1015"/>
        <end position="1144"/>
    </location>
</feature>
<evidence type="ECO:0000259" key="8">
    <source>
        <dbReference type="PROSITE" id="PS50109"/>
    </source>
</evidence>
<dbReference type="PROSITE" id="PS50110">
    <property type="entry name" value="RESPONSE_REGULATORY"/>
    <property type="match status" value="1"/>
</dbReference>
<reference evidence="11" key="1">
    <citation type="journal article" date="2017" name="Genome Biol.">
        <title>Comparative genomics reveals high biological diversity and specific adaptations in the industrially and medically important fungal genus Aspergillus.</title>
        <authorList>
            <person name="de Vries R.P."/>
            <person name="Riley R."/>
            <person name="Wiebenga A."/>
            <person name="Aguilar-Osorio G."/>
            <person name="Amillis S."/>
            <person name="Uchima C.A."/>
            <person name="Anderluh G."/>
            <person name="Asadollahi M."/>
            <person name="Askin M."/>
            <person name="Barry K."/>
            <person name="Battaglia E."/>
            <person name="Bayram O."/>
            <person name="Benocci T."/>
            <person name="Braus-Stromeyer S.A."/>
            <person name="Caldana C."/>
            <person name="Canovas D."/>
            <person name="Cerqueira G.C."/>
            <person name="Chen F."/>
            <person name="Chen W."/>
            <person name="Choi C."/>
            <person name="Clum A."/>
            <person name="Dos Santos R.A."/>
            <person name="Damasio A.R."/>
            <person name="Diallinas G."/>
            <person name="Emri T."/>
            <person name="Fekete E."/>
            <person name="Flipphi M."/>
            <person name="Freyberg S."/>
            <person name="Gallo A."/>
            <person name="Gournas C."/>
            <person name="Habgood R."/>
            <person name="Hainaut M."/>
            <person name="Harispe M.L."/>
            <person name="Henrissat B."/>
            <person name="Hilden K.S."/>
            <person name="Hope R."/>
            <person name="Hossain A."/>
            <person name="Karabika E."/>
            <person name="Karaffa L."/>
            <person name="Karanyi Z."/>
            <person name="Krasevec N."/>
            <person name="Kuo A."/>
            <person name="Kusch H."/>
            <person name="LaButti K."/>
            <person name="Lagendijk E.L."/>
            <person name="Lapidus A."/>
            <person name="Levasseur A."/>
            <person name="Lindquist E."/>
            <person name="Lipzen A."/>
            <person name="Logrieco A.F."/>
            <person name="MacCabe A."/>
            <person name="Maekelae M.R."/>
            <person name="Malavazi I."/>
            <person name="Melin P."/>
            <person name="Meyer V."/>
            <person name="Mielnichuk N."/>
            <person name="Miskei M."/>
            <person name="Molnar A.P."/>
            <person name="Mule G."/>
            <person name="Ngan C.Y."/>
            <person name="Orejas M."/>
            <person name="Orosz E."/>
            <person name="Ouedraogo J.P."/>
            <person name="Overkamp K.M."/>
            <person name="Park H.-S."/>
            <person name="Perrone G."/>
            <person name="Piumi F."/>
            <person name="Punt P.J."/>
            <person name="Ram A.F."/>
            <person name="Ramon A."/>
            <person name="Rauscher S."/>
            <person name="Record E."/>
            <person name="Riano-Pachon D.M."/>
            <person name="Robert V."/>
            <person name="Roehrig J."/>
            <person name="Ruller R."/>
            <person name="Salamov A."/>
            <person name="Salih N.S."/>
            <person name="Samson R.A."/>
            <person name="Sandor E."/>
            <person name="Sanguinetti M."/>
            <person name="Schuetze T."/>
            <person name="Sepcic K."/>
            <person name="Shelest E."/>
            <person name="Sherlock G."/>
            <person name="Sophianopoulou V."/>
            <person name="Squina F.M."/>
            <person name="Sun H."/>
            <person name="Susca A."/>
            <person name="Todd R.B."/>
            <person name="Tsang A."/>
            <person name="Unkles S.E."/>
            <person name="van de Wiele N."/>
            <person name="van Rossen-Uffink D."/>
            <person name="Oliveira J.V."/>
            <person name="Vesth T.C."/>
            <person name="Visser J."/>
            <person name="Yu J.-H."/>
            <person name="Zhou M."/>
            <person name="Andersen M.R."/>
            <person name="Archer D.B."/>
            <person name="Baker S.E."/>
            <person name="Benoit I."/>
            <person name="Brakhage A.A."/>
            <person name="Braus G.H."/>
            <person name="Fischer R."/>
            <person name="Frisvad J.C."/>
            <person name="Goldman G.H."/>
            <person name="Houbraken J."/>
            <person name="Oakley B."/>
            <person name="Pocsi I."/>
            <person name="Scazzocchio C."/>
            <person name="Seiboth B."/>
            <person name="vanKuyk P.A."/>
            <person name="Wortman J."/>
            <person name="Dyer P.S."/>
            <person name="Grigoriev I.V."/>
        </authorList>
    </citation>
    <scope>NUCLEOTIDE SEQUENCE [LARGE SCALE GENOMIC DNA]</scope>
    <source>
        <strain evidence="11">CBS 506.65</strain>
    </source>
</reference>
<dbReference type="Gene3D" id="3.30.565.10">
    <property type="entry name" value="Histidine kinase-like ATPase, C-terminal domain"/>
    <property type="match status" value="1"/>
</dbReference>
<dbReference type="Gene3D" id="3.30.450.20">
    <property type="entry name" value="PAS domain"/>
    <property type="match status" value="1"/>
</dbReference>
<dbReference type="InterPro" id="IPR005467">
    <property type="entry name" value="His_kinase_dom"/>
</dbReference>
<dbReference type="EC" id="2.7.13.3" evidence="2"/>
<feature type="compositionally biased region" description="Polar residues" evidence="7">
    <location>
        <begin position="28"/>
        <end position="45"/>
    </location>
</feature>
<dbReference type="STRING" id="1073090.A0A1L9SA09"/>
<dbReference type="Gene3D" id="3.30.450.40">
    <property type="match status" value="1"/>
</dbReference>
<dbReference type="PANTHER" id="PTHR43047:SF76">
    <property type="entry name" value="PHYTOCHROME-LIKE HISTIDINE KINASE 2"/>
    <property type="match status" value="1"/>
</dbReference>
<dbReference type="Pfam" id="PF00072">
    <property type="entry name" value="Response_reg"/>
    <property type="match status" value="1"/>
</dbReference>
<dbReference type="CDD" id="cd00082">
    <property type="entry name" value="HisKA"/>
    <property type="match status" value="1"/>
</dbReference>
<keyword evidence="4" id="KW-0808">Transferase</keyword>